<dbReference type="EMBL" id="LNYX01000001">
    <property type="protein sequence ID" value="KTD66253.1"/>
    <property type="molecule type" value="Genomic_DNA"/>
</dbReference>
<dbReference type="PATRIC" id="fig|452.5.peg.19"/>
<feature type="compositionally biased region" description="Low complexity" evidence="1">
    <location>
        <begin position="112"/>
        <end position="122"/>
    </location>
</feature>
<reference evidence="2 3" key="1">
    <citation type="submission" date="2015-11" db="EMBL/GenBank/DDBJ databases">
        <title>Genomic analysis of 38 Legionella species identifies large and diverse effector repertoires.</title>
        <authorList>
            <person name="Burstein D."/>
            <person name="Amaro F."/>
            <person name="Zusman T."/>
            <person name="Lifshitz Z."/>
            <person name="Cohen O."/>
            <person name="Gilbert J.A."/>
            <person name="Pupko T."/>
            <person name="Shuman H.A."/>
            <person name="Segal G."/>
        </authorList>
    </citation>
    <scope>NUCLEOTIDE SEQUENCE [LARGE SCALE GENOMIC DNA]</scope>
    <source>
        <strain evidence="2 3">Mt.St.Helens-9</strain>
    </source>
</reference>
<feature type="compositionally biased region" description="Polar residues" evidence="1">
    <location>
        <begin position="1"/>
        <end position="23"/>
    </location>
</feature>
<keyword evidence="3" id="KW-1185">Reference proteome</keyword>
<protein>
    <submittedName>
        <fullName evidence="2">Uncharacterized protein</fullName>
    </submittedName>
</protein>
<comment type="caution">
    <text evidence="2">The sequence shown here is derived from an EMBL/GenBank/DDBJ whole genome shotgun (WGS) entry which is preliminary data.</text>
</comment>
<evidence type="ECO:0000313" key="2">
    <source>
        <dbReference type="EMBL" id="KTD66253.1"/>
    </source>
</evidence>
<accession>A0A0W0ZAS9</accession>
<name>A0A0W0ZAS9_LEGSP</name>
<dbReference type="Proteomes" id="UP000054877">
    <property type="component" value="Unassembled WGS sequence"/>
</dbReference>
<evidence type="ECO:0000256" key="1">
    <source>
        <dbReference type="SAM" id="MobiDB-lite"/>
    </source>
</evidence>
<proteinExistence type="predicted"/>
<sequence>MANDPSSNNQDPSGTGDQNTQGGYQDYDTGLVDYLQASADEISARGEAQLDAITDLPGNLANSGMGAASSLVSGNVSGALQSGMSALSDTTTAAGATSANDSTVDDYNTMAQSNNQSLSSSNTDSMDQVAELGSSLISSL</sequence>
<gene>
    <name evidence="2" type="ORF">Lspi_0016</name>
</gene>
<dbReference type="RefSeq" id="WP_058481963.1">
    <property type="nucleotide sequence ID" value="NZ_CAAAII010000002.1"/>
</dbReference>
<feature type="region of interest" description="Disordered" evidence="1">
    <location>
        <begin position="90"/>
        <end position="140"/>
    </location>
</feature>
<dbReference type="AlphaFoldDB" id="A0A0W0ZAS9"/>
<organism evidence="2 3">
    <name type="scientific">Legionella spiritensis</name>
    <dbReference type="NCBI Taxonomy" id="452"/>
    <lineage>
        <taxon>Bacteria</taxon>
        <taxon>Pseudomonadati</taxon>
        <taxon>Pseudomonadota</taxon>
        <taxon>Gammaproteobacteria</taxon>
        <taxon>Legionellales</taxon>
        <taxon>Legionellaceae</taxon>
        <taxon>Legionella</taxon>
    </lineage>
</organism>
<feature type="compositionally biased region" description="Low complexity" evidence="1">
    <location>
        <begin position="90"/>
        <end position="102"/>
    </location>
</feature>
<feature type="region of interest" description="Disordered" evidence="1">
    <location>
        <begin position="1"/>
        <end position="29"/>
    </location>
</feature>
<evidence type="ECO:0000313" key="3">
    <source>
        <dbReference type="Proteomes" id="UP000054877"/>
    </source>
</evidence>